<evidence type="ECO:0000256" key="4">
    <source>
        <dbReference type="ARBA" id="ARBA00069124"/>
    </source>
</evidence>
<dbReference type="PANTHER" id="PTHR10188:SF6">
    <property type="entry name" value="N(4)-(BETA-N-ACETYLGLUCOSAMINYL)-L-ASPARAGINASE"/>
    <property type="match status" value="1"/>
</dbReference>
<feature type="active site" description="Nucleophile" evidence="5">
    <location>
        <position position="233"/>
    </location>
</feature>
<evidence type="ECO:0000313" key="8">
    <source>
        <dbReference type="EMBL" id="AXC10712.1"/>
    </source>
</evidence>
<keyword evidence="3" id="KW-0068">Autocatalytic cleavage</keyword>
<gene>
    <name evidence="8" type="ORF">ACPOL_1364</name>
</gene>
<dbReference type="FunFam" id="3.60.20.30:FF:000001">
    <property type="entry name" value="Isoaspartyl peptidase/L-asparaginase"/>
    <property type="match status" value="1"/>
</dbReference>
<reference evidence="8 9" key="1">
    <citation type="journal article" date="2018" name="Front. Microbiol.">
        <title>Hydrolytic Capabilities as a Key to Environmental Success: Chitinolytic and Cellulolytic Acidobacteria From Acidic Sub-arctic Soils and Boreal Peatlands.</title>
        <authorList>
            <person name="Belova S.E."/>
            <person name="Ravin N.V."/>
            <person name="Pankratov T.A."/>
            <person name="Rakitin A.L."/>
            <person name="Ivanova A.A."/>
            <person name="Beletsky A.V."/>
            <person name="Mardanov A.V."/>
            <person name="Sinninghe Damste J.S."/>
            <person name="Dedysh S.N."/>
        </authorList>
    </citation>
    <scope>NUCLEOTIDE SEQUENCE [LARGE SCALE GENOMIC DNA]</scope>
    <source>
        <strain evidence="8 9">SBC82</strain>
    </source>
</reference>
<proteinExistence type="predicted"/>
<evidence type="ECO:0000256" key="2">
    <source>
        <dbReference type="ARBA" id="ARBA00022801"/>
    </source>
</evidence>
<feature type="site" description="Cleavage; by autolysis" evidence="7">
    <location>
        <begin position="232"/>
        <end position="233"/>
    </location>
</feature>
<organism evidence="8 9">
    <name type="scientific">Acidisarcina polymorpha</name>
    <dbReference type="NCBI Taxonomy" id="2211140"/>
    <lineage>
        <taxon>Bacteria</taxon>
        <taxon>Pseudomonadati</taxon>
        <taxon>Acidobacteriota</taxon>
        <taxon>Terriglobia</taxon>
        <taxon>Terriglobales</taxon>
        <taxon>Acidobacteriaceae</taxon>
        <taxon>Acidisarcina</taxon>
    </lineage>
</organism>
<dbReference type="Pfam" id="PF01112">
    <property type="entry name" value="Asparaginase_2"/>
    <property type="match status" value="1"/>
</dbReference>
<dbReference type="GO" id="GO:0004177">
    <property type="term" value="F:aminopeptidase activity"/>
    <property type="evidence" value="ECO:0007669"/>
    <property type="project" value="UniProtKB-KW"/>
</dbReference>
<keyword evidence="8" id="KW-0031">Aminopeptidase</keyword>
<keyword evidence="2" id="KW-0378">Hydrolase</keyword>
<dbReference type="GO" id="GO:0016811">
    <property type="term" value="F:hydrolase activity, acting on carbon-nitrogen (but not peptide) bonds, in linear amides"/>
    <property type="evidence" value="ECO:0007669"/>
    <property type="project" value="UniProtKB-ARBA"/>
</dbReference>
<dbReference type="EMBL" id="CP030840">
    <property type="protein sequence ID" value="AXC10712.1"/>
    <property type="molecule type" value="Genomic_DNA"/>
</dbReference>
<feature type="binding site" evidence="6">
    <location>
        <begin position="261"/>
        <end position="264"/>
    </location>
    <ligand>
        <name>substrate</name>
    </ligand>
</feature>
<accession>A0A2Z5FVD3</accession>
<dbReference type="SUPFAM" id="SSF56235">
    <property type="entry name" value="N-terminal nucleophile aminohydrolases (Ntn hydrolases)"/>
    <property type="match status" value="1"/>
</dbReference>
<evidence type="ECO:0000313" key="9">
    <source>
        <dbReference type="Proteomes" id="UP000253606"/>
    </source>
</evidence>
<dbReference type="GO" id="GO:0006508">
    <property type="term" value="P:proteolysis"/>
    <property type="evidence" value="ECO:0007669"/>
    <property type="project" value="UniProtKB-KW"/>
</dbReference>
<dbReference type="RefSeq" id="WP_114206288.1">
    <property type="nucleotide sequence ID" value="NZ_CP030840.1"/>
</dbReference>
<evidence type="ECO:0000256" key="3">
    <source>
        <dbReference type="ARBA" id="ARBA00022813"/>
    </source>
</evidence>
<evidence type="ECO:0000256" key="1">
    <source>
        <dbReference type="ARBA" id="ARBA00022670"/>
    </source>
</evidence>
<keyword evidence="9" id="KW-1185">Reference proteome</keyword>
<evidence type="ECO:0000256" key="6">
    <source>
        <dbReference type="PIRSR" id="PIRSR600246-2"/>
    </source>
</evidence>
<dbReference type="Proteomes" id="UP000253606">
    <property type="component" value="Chromosome"/>
</dbReference>
<sequence>MRVLLHAVTAVCLIGYGSNLQGQAVSSQAAPLPPAMKWAIAIHGGAGETEWEHMDAATAAAYHASLDRALAAGVDKLSHGGKALDAVEAAIIVLEDDPLFNAGRGAAFNSEGKNEMDASIMDGATLEAGSVAGVRFTKNPISLARAVMEKTPYVMVAGPGADAFATSIHLPQMPASYFFTEARWQELLQVLRAGGRPLPPRPAGVPPEHQGHASLSLPSSFSQLRPFAHKYGTVGVVARDIHGDLAAGTSTGGLQGKMPGRVGDSPVIGAGTYAANHACAVSSTGVGEYFIRLSVAKEICVLVEYKGLSIQEAADQVIRHEVAALKGGEGGVIVLDAKSDPVWSFNTLGMFRARQVEGGEPVVEVGK</sequence>
<feature type="binding site" evidence="6">
    <location>
        <begin position="284"/>
        <end position="287"/>
    </location>
    <ligand>
        <name>substrate</name>
    </ligand>
</feature>
<evidence type="ECO:0000256" key="7">
    <source>
        <dbReference type="PIRSR" id="PIRSR600246-3"/>
    </source>
</evidence>
<dbReference type="InterPro" id="IPR029055">
    <property type="entry name" value="Ntn_hydrolases_N"/>
</dbReference>
<dbReference type="PANTHER" id="PTHR10188">
    <property type="entry name" value="L-ASPARAGINASE"/>
    <property type="match status" value="1"/>
</dbReference>
<dbReference type="AlphaFoldDB" id="A0A2Z5FVD3"/>
<dbReference type="KEGG" id="abas:ACPOL_1364"/>
<name>A0A2Z5FVD3_9BACT</name>
<protein>
    <recommendedName>
        <fullName evidence="4">Isoaspartyl peptidase</fullName>
    </recommendedName>
</protein>
<dbReference type="Gene3D" id="3.60.20.30">
    <property type="entry name" value="(Glycosyl)asparaginase"/>
    <property type="match status" value="1"/>
</dbReference>
<evidence type="ECO:0000256" key="5">
    <source>
        <dbReference type="PIRSR" id="PIRSR600246-1"/>
    </source>
</evidence>
<keyword evidence="1" id="KW-0645">Protease</keyword>
<dbReference type="OrthoDB" id="9780217at2"/>
<dbReference type="InterPro" id="IPR000246">
    <property type="entry name" value="Peptidase_T2"/>
</dbReference>
<dbReference type="CDD" id="cd04701">
    <property type="entry name" value="Asparaginase_2"/>
    <property type="match status" value="1"/>
</dbReference>